<dbReference type="GO" id="GO:0006418">
    <property type="term" value="P:tRNA aminoacylation for protein translation"/>
    <property type="evidence" value="ECO:0007669"/>
    <property type="project" value="InterPro"/>
</dbReference>
<evidence type="ECO:0000256" key="3">
    <source>
        <dbReference type="ARBA" id="ARBA00022840"/>
    </source>
</evidence>
<evidence type="ECO:0000313" key="7">
    <source>
        <dbReference type="EMBL" id="GIQ69363.1"/>
    </source>
</evidence>
<keyword evidence="8" id="KW-1185">Reference proteome</keyword>
<dbReference type="PROSITE" id="PS50862">
    <property type="entry name" value="AA_TRNA_LIGASE_II"/>
    <property type="match status" value="1"/>
</dbReference>
<dbReference type="GO" id="GO:0140096">
    <property type="term" value="F:catalytic activity, acting on a protein"/>
    <property type="evidence" value="ECO:0007669"/>
    <property type="project" value="UniProtKB-ARBA"/>
</dbReference>
<dbReference type="SUPFAM" id="SSF55681">
    <property type="entry name" value="Class II aaRS and biotin synthetases"/>
    <property type="match status" value="1"/>
</dbReference>
<evidence type="ECO:0000256" key="1">
    <source>
        <dbReference type="ARBA" id="ARBA00022598"/>
    </source>
</evidence>
<reference evidence="7" key="1">
    <citation type="submission" date="2021-04" db="EMBL/GenBank/DDBJ databases">
        <title>Draft genome sequence of Xylanibacillus composti strain K13.</title>
        <authorList>
            <person name="Uke A."/>
            <person name="Chhe C."/>
            <person name="Baramee S."/>
            <person name="Kosugi A."/>
        </authorList>
    </citation>
    <scope>NUCLEOTIDE SEQUENCE</scope>
    <source>
        <strain evidence="7">K13</strain>
    </source>
</reference>
<accession>A0A8J4H6G3</accession>
<dbReference type="InterPro" id="IPR006195">
    <property type="entry name" value="aa-tRNA-synth_II"/>
</dbReference>
<dbReference type="Gene3D" id="3.30.930.10">
    <property type="entry name" value="Bira Bifunctional Protein, Domain 2"/>
    <property type="match status" value="1"/>
</dbReference>
<evidence type="ECO:0000256" key="5">
    <source>
        <dbReference type="ARBA" id="ARBA00023146"/>
    </source>
</evidence>
<dbReference type="GO" id="GO:0005524">
    <property type="term" value="F:ATP binding"/>
    <property type="evidence" value="ECO:0007669"/>
    <property type="project" value="UniProtKB-KW"/>
</dbReference>
<name>A0A8J4H6G3_9BACL</name>
<dbReference type="InterPro" id="IPR002314">
    <property type="entry name" value="aa-tRNA-synt_IIb"/>
</dbReference>
<proteinExistence type="predicted"/>
<sequence length="378" mass="42789">MIFRYPLASEKKRAKAEQLTDSVYYLSEHIVDVRLQADCLEVEYAGDEEPAAFQERLNRYMRVGLLAKYAPKQISHDNRVRQPAQSWAAAARSSLGGLQLEGDEVGLAQAFDRIFLEIALKSGASQRKYPSLMTTKQMKMGGYLAHFPQHMYGVSEIAHDDAVLRSYREQSDEQKESGAFLQPSGYFLQPCLCFHVYEELARTGVSRVESLSVYTAAGSCFRHEHRSRLSPTRLREFAMREIIYIGEPERVAEIREQLIGLTWSLFEALGLQGYIESATDPFFYEDDSVLMYQQSAHALKYELRSAGNGQPDFSIASFNLCGHVLCEAFGVKSCGHDQSSLHSGCTGFGIDRWVQAFLYAHGRESGRWPKIIQRYLQG</sequence>
<dbReference type="InterPro" id="IPR045864">
    <property type="entry name" value="aa-tRNA-synth_II/BPL/LPL"/>
</dbReference>
<dbReference type="Proteomes" id="UP000677918">
    <property type="component" value="Unassembled WGS sequence"/>
</dbReference>
<keyword evidence="1" id="KW-0436">Ligase</keyword>
<gene>
    <name evidence="7" type="ORF">XYCOK13_21870</name>
</gene>
<comment type="caution">
    <text evidence="7">The sequence shown here is derived from an EMBL/GenBank/DDBJ whole genome shotgun (WGS) entry which is preliminary data.</text>
</comment>
<dbReference type="GO" id="GO:0004812">
    <property type="term" value="F:aminoacyl-tRNA ligase activity"/>
    <property type="evidence" value="ECO:0007669"/>
    <property type="project" value="UniProtKB-KW"/>
</dbReference>
<dbReference type="GO" id="GO:0016740">
    <property type="term" value="F:transferase activity"/>
    <property type="evidence" value="ECO:0007669"/>
    <property type="project" value="UniProtKB-ARBA"/>
</dbReference>
<dbReference type="Pfam" id="PF00587">
    <property type="entry name" value="tRNA-synt_2b"/>
    <property type="match status" value="1"/>
</dbReference>
<evidence type="ECO:0000313" key="8">
    <source>
        <dbReference type="Proteomes" id="UP000677918"/>
    </source>
</evidence>
<dbReference type="EMBL" id="BOVK01000027">
    <property type="protein sequence ID" value="GIQ69363.1"/>
    <property type="molecule type" value="Genomic_DNA"/>
</dbReference>
<protein>
    <recommendedName>
        <fullName evidence="6">Aminoacyl-transfer RNA synthetases class-II family profile domain-containing protein</fullName>
    </recommendedName>
</protein>
<evidence type="ECO:0000256" key="4">
    <source>
        <dbReference type="ARBA" id="ARBA00022917"/>
    </source>
</evidence>
<dbReference type="AlphaFoldDB" id="A0A8J4H6G3"/>
<keyword evidence="4" id="KW-0648">Protein biosynthesis</keyword>
<evidence type="ECO:0000259" key="6">
    <source>
        <dbReference type="PROSITE" id="PS50862"/>
    </source>
</evidence>
<organism evidence="7 8">
    <name type="scientific">Xylanibacillus composti</name>
    <dbReference type="NCBI Taxonomy" id="1572762"/>
    <lineage>
        <taxon>Bacteria</taxon>
        <taxon>Bacillati</taxon>
        <taxon>Bacillota</taxon>
        <taxon>Bacilli</taxon>
        <taxon>Bacillales</taxon>
        <taxon>Paenibacillaceae</taxon>
        <taxon>Xylanibacillus</taxon>
    </lineage>
</organism>
<dbReference type="RefSeq" id="WP_213412167.1">
    <property type="nucleotide sequence ID" value="NZ_BOVK01000027.1"/>
</dbReference>
<keyword evidence="3" id="KW-0067">ATP-binding</keyword>
<feature type="domain" description="Aminoacyl-transfer RNA synthetases class-II family profile" evidence="6">
    <location>
        <begin position="107"/>
        <end position="369"/>
    </location>
</feature>
<keyword evidence="5" id="KW-0030">Aminoacyl-tRNA synthetase</keyword>
<evidence type="ECO:0000256" key="2">
    <source>
        <dbReference type="ARBA" id="ARBA00022741"/>
    </source>
</evidence>
<keyword evidence="2" id="KW-0547">Nucleotide-binding</keyword>